<reference evidence="1 2" key="1">
    <citation type="submission" date="2019-12" db="EMBL/GenBank/DDBJ databases">
        <title>Whole genome shotgun sequence of Streptomyces tubercidicus NBRC 13090.</title>
        <authorList>
            <person name="Ichikawa N."/>
            <person name="Kimura A."/>
            <person name="Kitahashi Y."/>
            <person name="Komaki H."/>
            <person name="Tamura T."/>
        </authorList>
    </citation>
    <scope>NUCLEOTIDE SEQUENCE [LARGE SCALE GENOMIC DNA]</scope>
    <source>
        <strain evidence="1 2">NBRC 13090</strain>
    </source>
</reference>
<protein>
    <submittedName>
        <fullName evidence="1">Uncharacterized protein</fullName>
    </submittedName>
</protein>
<accession>A0A640URH5</accession>
<name>A0A640URH5_9ACTN</name>
<dbReference type="Proteomes" id="UP000431826">
    <property type="component" value="Unassembled WGS sequence"/>
</dbReference>
<evidence type="ECO:0000313" key="2">
    <source>
        <dbReference type="Proteomes" id="UP000431826"/>
    </source>
</evidence>
<proteinExistence type="predicted"/>
<keyword evidence="2" id="KW-1185">Reference proteome</keyword>
<evidence type="ECO:0000313" key="1">
    <source>
        <dbReference type="EMBL" id="GFE37994.1"/>
    </source>
</evidence>
<gene>
    <name evidence="1" type="ORF">Stube_26670</name>
</gene>
<comment type="caution">
    <text evidence="1">The sequence shown here is derived from an EMBL/GenBank/DDBJ whole genome shotgun (WGS) entry which is preliminary data.</text>
</comment>
<sequence length="66" mass="7654">MPVLLHHSDSSTDKSVLILTPSEMLQYAIQFERIADGDSETLTLLRARMHHDYERRQRYGPLGRSL</sequence>
<organism evidence="1 2">
    <name type="scientific">Streptomyces tubercidicus</name>
    <dbReference type="NCBI Taxonomy" id="47759"/>
    <lineage>
        <taxon>Bacteria</taxon>
        <taxon>Bacillati</taxon>
        <taxon>Actinomycetota</taxon>
        <taxon>Actinomycetes</taxon>
        <taxon>Kitasatosporales</taxon>
        <taxon>Streptomycetaceae</taxon>
        <taxon>Streptomyces</taxon>
    </lineage>
</organism>
<dbReference type="AlphaFoldDB" id="A0A640URH5"/>
<dbReference type="EMBL" id="BLIR01000001">
    <property type="protein sequence ID" value="GFE37994.1"/>
    <property type="molecule type" value="Genomic_DNA"/>
</dbReference>